<name>A0A850TBQ6_9BACT</name>
<sequence>MISINIYCSNCQQQYQFIKDEKSAFSIKCEQCGNTLVDISPINGYIYILSNPSMPDLLKIGFTTRSVDERIAELNSSTGVPENFVLEAYFCSNTPENDERLLHIELSNYRINNSREFFRISVLDAIKEVEAILGRSPGMLSQNRQEELIRKKAEKDIAADKIRKAERLYQSALSEKIGGLALQKLIEAAELGHAGALSEVKRRGYYVSNLYGKLHFF</sequence>
<dbReference type="InterPro" id="IPR018306">
    <property type="entry name" value="Phage_T5_Orf172_DNA-bd"/>
</dbReference>
<proteinExistence type="predicted"/>
<dbReference type="Pfam" id="PF10544">
    <property type="entry name" value="T5orf172"/>
    <property type="match status" value="1"/>
</dbReference>
<dbReference type="RefSeq" id="WP_178368330.1">
    <property type="nucleotide sequence ID" value="NZ_JACADJ010000132.1"/>
</dbReference>
<protein>
    <submittedName>
        <fullName evidence="2">GIY-YIG nuclease family protein</fullName>
    </submittedName>
</protein>
<gene>
    <name evidence="2" type="ORF">HXW94_18200</name>
</gene>
<feature type="domain" description="Bacteriophage T5 Orf172 DNA-binding" evidence="1">
    <location>
        <begin position="52"/>
        <end position="132"/>
    </location>
</feature>
<keyword evidence="3" id="KW-1185">Reference proteome</keyword>
<dbReference type="AlphaFoldDB" id="A0A850TBQ6"/>
<reference evidence="2 3" key="1">
    <citation type="submission" date="2020-06" db="EMBL/GenBank/DDBJ databases">
        <title>High-quality draft genome of sulfate reducer Desulfobacter latus type strain AcrS2 isolated from marine sediment.</title>
        <authorList>
            <person name="Hoppe M."/>
            <person name="Larsen C.K."/>
            <person name="Marshall I.P.G."/>
            <person name="Schramm A."/>
            <person name="Marietou A.G."/>
        </authorList>
    </citation>
    <scope>NUCLEOTIDE SEQUENCE [LARGE SCALE GENOMIC DNA]</scope>
    <source>
        <strain evidence="2 3">AcRS2</strain>
    </source>
</reference>
<organism evidence="2 3">
    <name type="scientific">Desulfobacter latus</name>
    <dbReference type="NCBI Taxonomy" id="2292"/>
    <lineage>
        <taxon>Bacteria</taxon>
        <taxon>Pseudomonadati</taxon>
        <taxon>Thermodesulfobacteriota</taxon>
        <taxon>Desulfobacteria</taxon>
        <taxon>Desulfobacterales</taxon>
        <taxon>Desulfobacteraceae</taxon>
        <taxon>Desulfobacter</taxon>
    </lineage>
</organism>
<evidence type="ECO:0000313" key="2">
    <source>
        <dbReference type="EMBL" id="NWH06885.1"/>
    </source>
</evidence>
<dbReference type="EMBL" id="JACADJ010000132">
    <property type="protein sequence ID" value="NWH06885.1"/>
    <property type="molecule type" value="Genomic_DNA"/>
</dbReference>
<evidence type="ECO:0000259" key="1">
    <source>
        <dbReference type="SMART" id="SM00974"/>
    </source>
</evidence>
<evidence type="ECO:0000313" key="3">
    <source>
        <dbReference type="Proteomes" id="UP000553343"/>
    </source>
</evidence>
<comment type="caution">
    <text evidence="2">The sequence shown here is derived from an EMBL/GenBank/DDBJ whole genome shotgun (WGS) entry which is preliminary data.</text>
</comment>
<dbReference type="SMART" id="SM00974">
    <property type="entry name" value="T5orf172"/>
    <property type="match status" value="1"/>
</dbReference>
<dbReference type="Proteomes" id="UP000553343">
    <property type="component" value="Unassembled WGS sequence"/>
</dbReference>
<accession>A0A850TBQ6</accession>